<feature type="transmembrane region" description="Helical" evidence="1">
    <location>
        <begin position="79"/>
        <end position="101"/>
    </location>
</feature>
<proteinExistence type="predicted"/>
<keyword evidence="1" id="KW-1133">Transmembrane helix</keyword>
<dbReference type="RefSeq" id="XP_062718504.1">
    <property type="nucleotide sequence ID" value="XM_062867247.1"/>
</dbReference>
<evidence type="ECO:0000313" key="3">
    <source>
        <dbReference type="Proteomes" id="UP001273166"/>
    </source>
</evidence>
<name>A0AAJ0GMJ6_9PEZI</name>
<reference evidence="2" key="2">
    <citation type="submission" date="2023-06" db="EMBL/GenBank/DDBJ databases">
        <authorList>
            <consortium name="Lawrence Berkeley National Laboratory"/>
            <person name="Mondo S.J."/>
            <person name="Hensen N."/>
            <person name="Bonometti L."/>
            <person name="Westerberg I."/>
            <person name="Brannstrom I.O."/>
            <person name="Guillou S."/>
            <person name="Cros-Aarteil S."/>
            <person name="Calhoun S."/>
            <person name="Haridas S."/>
            <person name="Kuo A."/>
            <person name="Pangilinan J."/>
            <person name="Riley R."/>
            <person name="Labutti K."/>
            <person name="Andreopoulos B."/>
            <person name="Lipzen A."/>
            <person name="Chen C."/>
            <person name="Yanf M."/>
            <person name="Daum C."/>
            <person name="Ng V."/>
            <person name="Clum A."/>
            <person name="Steindorff A."/>
            <person name="Ohm R."/>
            <person name="Martin F."/>
            <person name="Silar P."/>
            <person name="Natvig D."/>
            <person name="Lalanne C."/>
            <person name="Gautier V."/>
            <person name="Ament-Velasquez S.L."/>
            <person name="Kruys A."/>
            <person name="Hutchinson M.I."/>
            <person name="Powell A.J."/>
            <person name="Barry K."/>
            <person name="Miller A.N."/>
            <person name="Grigoriev I.V."/>
            <person name="Debuchy R."/>
            <person name="Gladieux P."/>
            <person name="Thoren M.H."/>
            <person name="Johannesson H."/>
        </authorList>
    </citation>
    <scope>NUCLEOTIDE SEQUENCE</scope>
    <source>
        <strain evidence="2">CBS 333.67</strain>
    </source>
</reference>
<organism evidence="2 3">
    <name type="scientific">Chaetomium strumarium</name>
    <dbReference type="NCBI Taxonomy" id="1170767"/>
    <lineage>
        <taxon>Eukaryota</taxon>
        <taxon>Fungi</taxon>
        <taxon>Dikarya</taxon>
        <taxon>Ascomycota</taxon>
        <taxon>Pezizomycotina</taxon>
        <taxon>Sordariomycetes</taxon>
        <taxon>Sordariomycetidae</taxon>
        <taxon>Sordariales</taxon>
        <taxon>Chaetomiaceae</taxon>
        <taxon>Chaetomium</taxon>
    </lineage>
</organism>
<sequence length="196" mass="21814">MATTTTRSPALEERQTRVVTQTLTRPSTTITAVVTLGSEPAIISTLSPNSPTIIPTPTSTTSTAPVGPATPSSLTNSQLGAILGSVLGFAFLVLLFCCCCLSCRRRRPPLDTTYTDYAEYESDAVQQQQQQQEAARTWNNYYDYWDRRRVATGTWTTRPPPVRFPPTPRYYAHAGPYHYRQTSEPQIPGPGVRRYH</sequence>
<keyword evidence="1" id="KW-0472">Membrane</keyword>
<dbReference type="GeneID" id="87886076"/>
<keyword evidence="1" id="KW-0812">Transmembrane</keyword>
<keyword evidence="3" id="KW-1185">Reference proteome</keyword>
<comment type="caution">
    <text evidence="2">The sequence shown here is derived from an EMBL/GenBank/DDBJ whole genome shotgun (WGS) entry which is preliminary data.</text>
</comment>
<gene>
    <name evidence="2" type="ORF">B0T15DRAFT_497178</name>
</gene>
<evidence type="ECO:0000256" key="1">
    <source>
        <dbReference type="SAM" id="Phobius"/>
    </source>
</evidence>
<protein>
    <submittedName>
        <fullName evidence="2">Uncharacterized protein</fullName>
    </submittedName>
</protein>
<reference evidence="2" key="1">
    <citation type="journal article" date="2023" name="Mol. Phylogenet. Evol.">
        <title>Genome-scale phylogeny and comparative genomics of the fungal order Sordariales.</title>
        <authorList>
            <person name="Hensen N."/>
            <person name="Bonometti L."/>
            <person name="Westerberg I."/>
            <person name="Brannstrom I.O."/>
            <person name="Guillou S."/>
            <person name="Cros-Aarteil S."/>
            <person name="Calhoun S."/>
            <person name="Haridas S."/>
            <person name="Kuo A."/>
            <person name="Mondo S."/>
            <person name="Pangilinan J."/>
            <person name="Riley R."/>
            <person name="LaButti K."/>
            <person name="Andreopoulos B."/>
            <person name="Lipzen A."/>
            <person name="Chen C."/>
            <person name="Yan M."/>
            <person name="Daum C."/>
            <person name="Ng V."/>
            <person name="Clum A."/>
            <person name="Steindorff A."/>
            <person name="Ohm R.A."/>
            <person name="Martin F."/>
            <person name="Silar P."/>
            <person name="Natvig D.O."/>
            <person name="Lalanne C."/>
            <person name="Gautier V."/>
            <person name="Ament-Velasquez S.L."/>
            <person name="Kruys A."/>
            <person name="Hutchinson M.I."/>
            <person name="Powell A.J."/>
            <person name="Barry K."/>
            <person name="Miller A.N."/>
            <person name="Grigoriev I.V."/>
            <person name="Debuchy R."/>
            <person name="Gladieux P."/>
            <person name="Hiltunen Thoren M."/>
            <person name="Johannesson H."/>
        </authorList>
    </citation>
    <scope>NUCLEOTIDE SEQUENCE</scope>
    <source>
        <strain evidence="2">CBS 333.67</strain>
    </source>
</reference>
<dbReference type="AlphaFoldDB" id="A0AAJ0GMJ6"/>
<dbReference type="Proteomes" id="UP001273166">
    <property type="component" value="Unassembled WGS sequence"/>
</dbReference>
<evidence type="ECO:0000313" key="2">
    <source>
        <dbReference type="EMBL" id="KAK3302724.1"/>
    </source>
</evidence>
<dbReference type="EMBL" id="JAUDZG010000007">
    <property type="protein sequence ID" value="KAK3302724.1"/>
    <property type="molecule type" value="Genomic_DNA"/>
</dbReference>
<accession>A0AAJ0GMJ6</accession>